<dbReference type="AlphaFoldDB" id="A0A448ZGA8"/>
<feature type="compositionally biased region" description="Basic and acidic residues" evidence="1">
    <location>
        <begin position="133"/>
        <end position="152"/>
    </location>
</feature>
<keyword evidence="3" id="KW-1185">Reference proteome</keyword>
<gene>
    <name evidence="2" type="ORF">PSNMU_V1.4_AUG-EV-PASAV3_0079770</name>
</gene>
<feature type="compositionally biased region" description="Basic residues" evidence="1">
    <location>
        <begin position="408"/>
        <end position="420"/>
    </location>
</feature>
<name>A0A448ZGA8_9STRA</name>
<dbReference type="OrthoDB" id="10586685at2759"/>
<protein>
    <submittedName>
        <fullName evidence="2">Uncharacterized protein</fullName>
    </submittedName>
</protein>
<feature type="compositionally biased region" description="Basic residues" evidence="1">
    <location>
        <begin position="175"/>
        <end position="184"/>
    </location>
</feature>
<feature type="compositionally biased region" description="Basic residues" evidence="1">
    <location>
        <begin position="1"/>
        <end position="17"/>
    </location>
</feature>
<evidence type="ECO:0000313" key="3">
    <source>
        <dbReference type="Proteomes" id="UP000291116"/>
    </source>
</evidence>
<feature type="compositionally biased region" description="Acidic residues" evidence="1">
    <location>
        <begin position="550"/>
        <end position="560"/>
    </location>
</feature>
<feature type="region of interest" description="Disordered" evidence="1">
    <location>
        <begin position="391"/>
        <end position="468"/>
    </location>
</feature>
<feature type="compositionally biased region" description="Basic and acidic residues" evidence="1">
    <location>
        <begin position="89"/>
        <end position="102"/>
    </location>
</feature>
<reference evidence="2 3" key="1">
    <citation type="submission" date="2019-01" db="EMBL/GenBank/DDBJ databases">
        <authorList>
            <person name="Ferrante I. M."/>
        </authorList>
    </citation>
    <scope>NUCLEOTIDE SEQUENCE [LARGE SCALE GENOMIC DNA]</scope>
    <source>
        <strain evidence="2 3">B856</strain>
    </source>
</reference>
<proteinExistence type="predicted"/>
<feature type="compositionally biased region" description="Polar residues" evidence="1">
    <location>
        <begin position="106"/>
        <end position="121"/>
    </location>
</feature>
<feature type="compositionally biased region" description="Basic and acidic residues" evidence="1">
    <location>
        <begin position="439"/>
        <end position="448"/>
    </location>
</feature>
<feature type="compositionally biased region" description="Basic residues" evidence="1">
    <location>
        <begin position="74"/>
        <end position="83"/>
    </location>
</feature>
<dbReference type="Proteomes" id="UP000291116">
    <property type="component" value="Unassembled WGS sequence"/>
</dbReference>
<feature type="compositionally biased region" description="Polar residues" evidence="1">
    <location>
        <begin position="492"/>
        <end position="502"/>
    </location>
</feature>
<feature type="compositionally biased region" description="Basic and acidic residues" evidence="1">
    <location>
        <begin position="526"/>
        <end position="540"/>
    </location>
</feature>
<dbReference type="EMBL" id="CAACVS010000330">
    <property type="protein sequence ID" value="VEU41074.1"/>
    <property type="molecule type" value="Genomic_DNA"/>
</dbReference>
<feature type="region of interest" description="Disordered" evidence="1">
    <location>
        <begin position="1"/>
        <end position="188"/>
    </location>
</feature>
<evidence type="ECO:0000313" key="2">
    <source>
        <dbReference type="EMBL" id="VEU41074.1"/>
    </source>
</evidence>
<feature type="region of interest" description="Disordered" evidence="1">
    <location>
        <begin position="484"/>
        <end position="594"/>
    </location>
</feature>
<feature type="compositionally biased region" description="Polar residues" evidence="1">
    <location>
        <begin position="451"/>
        <end position="468"/>
    </location>
</feature>
<feature type="compositionally biased region" description="Polar residues" evidence="1">
    <location>
        <begin position="568"/>
        <end position="585"/>
    </location>
</feature>
<accession>A0A448ZGA8</accession>
<sequence>MDKPPSKPKKRTSSIKKQKSDDEMDTYISDDKQPEKPKRKSRVSPKNNIEDEHDDDLGLRTFHNLRIDSDKPKSKNSRTRKKATSGERSSGRRKEKAPDRSKSLPAGQNTESSDDVGSTSEVDVEDEGNIQPERMRSSRERRNNQKRLDSNDSFRNSGKVDTINSNDTRVSRSSHSLRRSGVRRSRSERWNKAVEIMDSDGTDDHHSINRRAQESLNRVNDGFSRSGHSRIRRHHSAGLTKMSRSMRSYSHHDIDYKRLNSIDGKRSSRRAMRHRHETDSEESFLDDNIDTATLESIDDEYEDYEEDVYRMELQTPGMIDFEEEMFDLMQRANPEVTDHLDRRVHRKREMVAFDHNMPMMTRQALLTRQASSRLRRQFLDGSNVDKKRLLLRNDSMSSSDGLAMSNHRQMRSAHKRRVPPRAKSSGLGGMGRVGYSDSFKSDSVDRRGAFRSQSIHGSHPASFNQYYQNKPNRIRSLSRRASGDLINPHSMRGSSRPNSQLAHQRAIQRTTSSTSRRRSASSDQTLSRKQDSKIYTEKNQRSSNTRVFPDEDQDTDNFDEQLEHEISKGNSSTSSFLTGKSNGSKNFDKNDMANKRNRSKLHLLLYKTKMAIDMDVLLRKVRKGDTPRLPIDSLRMPSP</sequence>
<organism evidence="2 3">
    <name type="scientific">Pseudo-nitzschia multistriata</name>
    <dbReference type="NCBI Taxonomy" id="183589"/>
    <lineage>
        <taxon>Eukaryota</taxon>
        <taxon>Sar</taxon>
        <taxon>Stramenopiles</taxon>
        <taxon>Ochrophyta</taxon>
        <taxon>Bacillariophyta</taxon>
        <taxon>Bacillariophyceae</taxon>
        <taxon>Bacillariophycidae</taxon>
        <taxon>Bacillariales</taxon>
        <taxon>Bacillariaceae</taxon>
        <taxon>Pseudo-nitzschia</taxon>
    </lineage>
</organism>
<evidence type="ECO:0000256" key="1">
    <source>
        <dbReference type="SAM" id="MobiDB-lite"/>
    </source>
</evidence>
<feature type="region of interest" description="Disordered" evidence="1">
    <location>
        <begin position="265"/>
        <end position="284"/>
    </location>
</feature>